<keyword evidence="2" id="KW-1185">Reference proteome</keyword>
<name>A0ACC0E111_9BASI</name>
<dbReference type="EMBL" id="CM045876">
    <property type="protein sequence ID" value="KAI7942371.1"/>
    <property type="molecule type" value="Genomic_DNA"/>
</dbReference>
<comment type="caution">
    <text evidence="1">The sequence shown here is derived from an EMBL/GenBank/DDBJ whole genome shotgun (WGS) entry which is preliminary data.</text>
</comment>
<accession>A0ACC0E111</accession>
<dbReference type="Proteomes" id="UP001060170">
    <property type="component" value="Chromosome 12"/>
</dbReference>
<organism evidence="1 2">
    <name type="scientific">Puccinia striiformis f. sp. tritici</name>
    <dbReference type="NCBI Taxonomy" id="168172"/>
    <lineage>
        <taxon>Eukaryota</taxon>
        <taxon>Fungi</taxon>
        <taxon>Dikarya</taxon>
        <taxon>Basidiomycota</taxon>
        <taxon>Pucciniomycotina</taxon>
        <taxon>Pucciniomycetes</taxon>
        <taxon>Pucciniales</taxon>
        <taxon>Pucciniaceae</taxon>
        <taxon>Puccinia</taxon>
    </lineage>
</organism>
<protein>
    <submittedName>
        <fullName evidence="1">Uncharacterized protein</fullName>
    </submittedName>
</protein>
<proteinExistence type="predicted"/>
<gene>
    <name evidence="1" type="ORF">MJO28_012398</name>
</gene>
<evidence type="ECO:0000313" key="2">
    <source>
        <dbReference type="Proteomes" id="UP001060170"/>
    </source>
</evidence>
<reference evidence="1 2" key="3">
    <citation type="journal article" date="2022" name="Microbiol. Spectr.">
        <title>Folding features and dynamics of 3D genome architecture in plant fungal pathogens.</title>
        <authorList>
            <person name="Xia C."/>
        </authorList>
    </citation>
    <scope>NUCLEOTIDE SEQUENCE [LARGE SCALE GENOMIC DNA]</scope>
    <source>
        <strain evidence="1 2">93-210</strain>
    </source>
</reference>
<reference evidence="2" key="2">
    <citation type="journal article" date="2018" name="Mol. Plant Microbe Interact.">
        <title>Genome sequence resources for the wheat stripe rust pathogen (Puccinia striiformis f. sp. tritici) and the barley stripe rust pathogen (Puccinia striiformis f. sp. hordei).</title>
        <authorList>
            <person name="Xia C."/>
            <person name="Wang M."/>
            <person name="Yin C."/>
            <person name="Cornejo O.E."/>
            <person name="Hulbert S.H."/>
            <person name="Chen X."/>
        </authorList>
    </citation>
    <scope>NUCLEOTIDE SEQUENCE [LARGE SCALE GENOMIC DNA]</scope>
    <source>
        <strain evidence="2">93-210</strain>
    </source>
</reference>
<reference evidence="2" key="1">
    <citation type="journal article" date="2018" name="BMC Genomics">
        <title>Genomic insights into host adaptation between the wheat stripe rust pathogen (Puccinia striiformis f. sp. tritici) and the barley stripe rust pathogen (Puccinia striiformis f. sp. hordei).</title>
        <authorList>
            <person name="Xia C."/>
            <person name="Wang M."/>
            <person name="Yin C."/>
            <person name="Cornejo O.E."/>
            <person name="Hulbert S.H."/>
            <person name="Chen X."/>
        </authorList>
    </citation>
    <scope>NUCLEOTIDE SEQUENCE [LARGE SCALE GENOMIC DNA]</scope>
    <source>
        <strain evidence="2">93-210</strain>
    </source>
</reference>
<sequence length="185" mass="19321">MQFSTVTVLACLSILKRTEASPVFGDLTPTRPFQPMHARAILMSPSGAPIFGVIDFRATGLTEVSVDVVVNGLDSSLPHASHSYHIHANPIGADGNCEAAGGHLTPNGIPDTPACNPLTPRQCQEGDLSGKHGALPGGQRSVTKFYTDNTLQFVSPESGIIGRGLVIHDAKGARIACGNIVKLST</sequence>
<evidence type="ECO:0000313" key="1">
    <source>
        <dbReference type="EMBL" id="KAI7942371.1"/>
    </source>
</evidence>